<evidence type="ECO:0000313" key="2">
    <source>
        <dbReference type="EMBL" id="KYN13916.1"/>
    </source>
</evidence>
<accession>A0A195DM50</accession>
<reference evidence="2 3" key="1">
    <citation type="submission" date="2015-09" db="EMBL/GenBank/DDBJ databases">
        <title>Trachymyrmex cornetzi WGS genome.</title>
        <authorList>
            <person name="Nygaard S."/>
            <person name="Hu H."/>
            <person name="Boomsma J."/>
            <person name="Zhang G."/>
        </authorList>
    </citation>
    <scope>NUCLEOTIDE SEQUENCE [LARGE SCALE GENOMIC DNA]</scope>
    <source>
        <strain evidence="2">Tcor2-1</strain>
        <tissue evidence="2">Whole body</tissue>
    </source>
</reference>
<dbReference type="EMBL" id="KQ980734">
    <property type="protein sequence ID" value="KYN13916.1"/>
    <property type="molecule type" value="Genomic_DNA"/>
</dbReference>
<gene>
    <name evidence="2" type="ORF">ALC57_13990</name>
</gene>
<keyword evidence="3" id="KW-1185">Reference proteome</keyword>
<feature type="region of interest" description="Disordered" evidence="1">
    <location>
        <begin position="1"/>
        <end position="29"/>
    </location>
</feature>
<name>A0A195DM50_9HYME</name>
<proteinExistence type="predicted"/>
<organism evidence="2 3">
    <name type="scientific">Trachymyrmex cornetzi</name>
    <dbReference type="NCBI Taxonomy" id="471704"/>
    <lineage>
        <taxon>Eukaryota</taxon>
        <taxon>Metazoa</taxon>
        <taxon>Ecdysozoa</taxon>
        <taxon>Arthropoda</taxon>
        <taxon>Hexapoda</taxon>
        <taxon>Insecta</taxon>
        <taxon>Pterygota</taxon>
        <taxon>Neoptera</taxon>
        <taxon>Endopterygota</taxon>
        <taxon>Hymenoptera</taxon>
        <taxon>Apocrita</taxon>
        <taxon>Aculeata</taxon>
        <taxon>Formicoidea</taxon>
        <taxon>Formicidae</taxon>
        <taxon>Myrmicinae</taxon>
        <taxon>Trachymyrmex</taxon>
    </lineage>
</organism>
<sequence length="225" mass="25203">MGFAGSDAGANRAESRAPRNRIHASPKPANTICSYRVPPTLSFGGRLKAECHPPEIRQAKQRNFSVGKTNKQLLERNSRQPPGQLKQRLALVRLALQQLGTICCDDRHYLLTVYLFTQQNLLFRLPDFAALSRLPSIRIHKFVYFDLLLKHTRLIVAGQHATRIPLWQPLTILSSPPCQASTYITTSVTYVLDRIESGIEAVNTLLTLTTLIHNNGAAGIEFMVY</sequence>
<evidence type="ECO:0000256" key="1">
    <source>
        <dbReference type="SAM" id="MobiDB-lite"/>
    </source>
</evidence>
<protein>
    <submittedName>
        <fullName evidence="2">Uncharacterized protein</fullName>
    </submittedName>
</protein>
<dbReference type="Proteomes" id="UP000078492">
    <property type="component" value="Unassembled WGS sequence"/>
</dbReference>
<evidence type="ECO:0000313" key="3">
    <source>
        <dbReference type="Proteomes" id="UP000078492"/>
    </source>
</evidence>
<dbReference type="AlphaFoldDB" id="A0A195DM50"/>